<keyword evidence="1" id="KW-1133">Transmembrane helix</keyword>
<feature type="transmembrane region" description="Helical" evidence="1">
    <location>
        <begin position="12"/>
        <end position="33"/>
    </location>
</feature>
<dbReference type="RefSeq" id="WP_343186157.1">
    <property type="nucleotide sequence ID" value="NZ_JBCITM010000009.1"/>
</dbReference>
<feature type="transmembrane region" description="Helical" evidence="1">
    <location>
        <begin position="45"/>
        <end position="63"/>
    </location>
</feature>
<keyword evidence="1" id="KW-0472">Membrane</keyword>
<proteinExistence type="predicted"/>
<dbReference type="Pfam" id="PF09527">
    <property type="entry name" value="ATPase_gene1"/>
    <property type="match status" value="1"/>
</dbReference>
<sequence length="79" mass="8748">MKHRKGSALQNLSLISYIGIAMVVPILAGVVGGRWLDERFGTKPVFLFILIVAGVLIGARNVYQLAMKDVDPPQSRRRE</sequence>
<organism evidence="2 3">
    <name type="scientific">Anoxynatronum sibiricum</name>
    <dbReference type="NCBI Taxonomy" id="210623"/>
    <lineage>
        <taxon>Bacteria</taxon>
        <taxon>Bacillati</taxon>
        <taxon>Bacillota</taxon>
        <taxon>Clostridia</taxon>
        <taxon>Eubacteriales</taxon>
        <taxon>Clostridiaceae</taxon>
        <taxon>Anoxynatronum</taxon>
    </lineage>
</organism>
<evidence type="ECO:0000313" key="3">
    <source>
        <dbReference type="Proteomes" id="UP001407405"/>
    </source>
</evidence>
<keyword evidence="1" id="KW-0812">Transmembrane</keyword>
<keyword evidence="3" id="KW-1185">Reference proteome</keyword>
<reference evidence="2 3" key="1">
    <citation type="submission" date="2024-04" db="EMBL/GenBank/DDBJ databases">
        <title>Genome sequencing and metabolic network reconstruction of aminoacids and betaine degradation by Anoxynatronum sibiricum.</title>
        <authorList>
            <person name="Detkova E.N."/>
            <person name="Boltjanskaja Y.V."/>
            <person name="Mardanov A.V."/>
            <person name="Kevbrin V."/>
        </authorList>
    </citation>
    <scope>NUCLEOTIDE SEQUENCE [LARGE SCALE GENOMIC DNA]</scope>
    <source>
        <strain evidence="2 3">Z-7981</strain>
    </source>
</reference>
<comment type="caution">
    <text evidence="2">The sequence shown here is derived from an EMBL/GenBank/DDBJ whole genome shotgun (WGS) entry which is preliminary data.</text>
</comment>
<evidence type="ECO:0000313" key="2">
    <source>
        <dbReference type="EMBL" id="MEN1760834.1"/>
    </source>
</evidence>
<accession>A0ABU9VXH5</accession>
<gene>
    <name evidence="2" type="ORF">AAIG11_10130</name>
</gene>
<protein>
    <submittedName>
        <fullName evidence="2">AtpZ/AtpI family protein</fullName>
    </submittedName>
</protein>
<name>A0ABU9VXH5_9CLOT</name>
<dbReference type="EMBL" id="JBCITM010000009">
    <property type="protein sequence ID" value="MEN1760834.1"/>
    <property type="molecule type" value="Genomic_DNA"/>
</dbReference>
<dbReference type="InterPro" id="IPR032820">
    <property type="entry name" value="ATPase_put"/>
</dbReference>
<evidence type="ECO:0000256" key="1">
    <source>
        <dbReference type="SAM" id="Phobius"/>
    </source>
</evidence>
<dbReference type="Proteomes" id="UP001407405">
    <property type="component" value="Unassembled WGS sequence"/>
</dbReference>